<dbReference type="RefSeq" id="WP_102365689.1">
    <property type="nucleotide sequence ID" value="NZ_CP020991.1"/>
</dbReference>
<sequence length="738" mass="82299">MENCEKYITLKNLDIKAELMFDMVLSLRYEFVLKTDFVKEAADNVFDFNLFFDMPKSAVIGGFELDYGEYSVKSNITEFDDEEKSGASRVILKQTADTCYSLKINNLHQNFGEFNLIIEATALPKCMGNDLIFEIPLYSSTSVPQNIESVKKHVSKAENSYSENIDVSISVAVPNNKELKRMYSSTHEYNILPINNQYIMKDNNYIGKNFTGSGVMLVSTGKSGSVFELCLCYDPSRESIGYVCGDDTSGYSAVYLIRPQVPAPAENADIIYILDTADSSASSQNVAKAALTEFLRNMNRYSHFFISTINGEIYSNEFLAPTLTNIAKVEEWLRNLDSFVQIGEKAYKDAIQKVFDISNGAQIIFITASGLLCRYHNLQNMIIKNVYKSGQAFGSAVQHVGKSQTTFNIVSIGSGIHNGFYEKFSSECLGIFGQMHRGHNFCSFVSGFLKRLCSPYLSNVVISEFAPGTYYMNPKNIEKYRTDEPIILGIRSATDYPREFLIEADGGFSQTVNVNNIGYLNQSRNIDMAFARLALDGIYKLISRSDIAPETVIRFKKRAAQITKEMNVLSPENSCRADIYTKYGHGRSIGNVNIEMSYSFDDEFKNAVTVFGDSSLDYKTVVTNIRIAVAALLACVRTDGSVSSSYETNFIKRVRDTAYAVSALKQVSKYRILGSDKKFNAIINNANDFASKKNISLSDIPIVFDSKILPPAHPVISAMNVVEISRLILSLLSGMSLA</sequence>
<dbReference type="KEGG" id="mpec:B9O19_01324"/>
<proteinExistence type="predicted"/>
<accession>A0A2K9P2J6</accession>
<dbReference type="EMBL" id="CP020991">
    <property type="protein sequence ID" value="AUO19485.1"/>
    <property type="molecule type" value="Genomic_DNA"/>
</dbReference>
<evidence type="ECO:0000313" key="2">
    <source>
        <dbReference type="Proteomes" id="UP000235589"/>
    </source>
</evidence>
<dbReference type="GeneID" id="98062724"/>
<dbReference type="Proteomes" id="UP000235589">
    <property type="component" value="Chromosome"/>
</dbReference>
<name>A0A2K9P2J6_9FIRM</name>
<evidence type="ECO:0000313" key="1">
    <source>
        <dbReference type="EMBL" id="AUO19485.1"/>
    </source>
</evidence>
<protein>
    <submittedName>
        <fullName evidence="1">Uncharacterized protein</fullName>
    </submittedName>
</protein>
<keyword evidence="2" id="KW-1185">Reference proteome</keyword>
<reference evidence="1 2" key="1">
    <citation type="submission" date="2017-04" db="EMBL/GenBank/DDBJ databases">
        <title>Monoglobus pectinilyticus 14 draft genome.</title>
        <authorList>
            <person name="Kim C."/>
            <person name="Rosendale D.I."/>
            <person name="Kelly W.J."/>
            <person name="Tannock G.W."/>
            <person name="Patchett M.L."/>
            <person name="Jordens J.Z."/>
        </authorList>
    </citation>
    <scope>NUCLEOTIDE SEQUENCE [LARGE SCALE GENOMIC DNA]</scope>
    <source>
        <strain evidence="1 2">14</strain>
    </source>
</reference>
<organism evidence="1 2">
    <name type="scientific">Monoglobus pectinilyticus</name>
    <dbReference type="NCBI Taxonomy" id="1981510"/>
    <lineage>
        <taxon>Bacteria</taxon>
        <taxon>Bacillati</taxon>
        <taxon>Bacillota</taxon>
        <taxon>Clostridia</taxon>
        <taxon>Monoglobales</taxon>
        <taxon>Monoglobaceae</taxon>
        <taxon>Monoglobus</taxon>
    </lineage>
</organism>
<gene>
    <name evidence="1" type="ORF">B9O19_01324</name>
</gene>
<dbReference type="AlphaFoldDB" id="A0A2K9P2J6"/>